<dbReference type="Pfam" id="PF13328">
    <property type="entry name" value="HD_4"/>
    <property type="match status" value="1"/>
</dbReference>
<dbReference type="Gene3D" id="1.10.3210.10">
    <property type="entry name" value="Hypothetical protein af1432"/>
    <property type="match status" value="1"/>
</dbReference>
<dbReference type="Proteomes" id="UP000008726">
    <property type="component" value="Segment"/>
</dbReference>
<gene>
    <name evidence="1" type="ORF">PX29p108</name>
</gene>
<sequence length="150" mass="16889">MTLSKLYALVATAFADVNDKGGHPYFEHCLAVLKGLPECADEATKQAALAHDIIEDIENGRDLLISNGMSLDAIQLVENVSKRPGESKEDYKARVKLDIRSVYIKMSDLRTNSDIRRLKGIGPKDIIRTIEYQAFYQELKEYAINYHNGN</sequence>
<dbReference type="KEGG" id="vg:18560032"/>
<dbReference type="InterPro" id="IPR003607">
    <property type="entry name" value="HD/PDEase_dom"/>
</dbReference>
<evidence type="ECO:0008006" key="3">
    <source>
        <dbReference type="Google" id="ProtNLM"/>
    </source>
</evidence>
<accession>E5DQ41</accession>
<dbReference type="RefSeq" id="YP_009011537.1">
    <property type="nucleotide sequence ID" value="NC_023688.1"/>
</dbReference>
<dbReference type="EMBL" id="GU396103">
    <property type="protein sequence ID" value="ADQ52827.1"/>
    <property type="molecule type" value="Genomic_DNA"/>
</dbReference>
<evidence type="ECO:0000313" key="2">
    <source>
        <dbReference type="Proteomes" id="UP000008726"/>
    </source>
</evidence>
<dbReference type="CDD" id="cd00077">
    <property type="entry name" value="HDc"/>
    <property type="match status" value="1"/>
</dbReference>
<keyword evidence="2" id="KW-1185">Reference proteome</keyword>
<dbReference type="OrthoDB" id="27601at10239"/>
<evidence type="ECO:0000313" key="1">
    <source>
        <dbReference type="EMBL" id="ADQ52827.1"/>
    </source>
</evidence>
<dbReference type="SUPFAM" id="SSF109604">
    <property type="entry name" value="HD-domain/PDEase-like"/>
    <property type="match status" value="1"/>
</dbReference>
<dbReference type="GeneID" id="18560032"/>
<organism evidence="1 2">
    <name type="scientific">Aeromonas phage PX29</name>
    <dbReference type="NCBI Taxonomy" id="926067"/>
    <lineage>
        <taxon>Viruses</taxon>
        <taxon>Duplodnaviria</taxon>
        <taxon>Heunggongvirae</taxon>
        <taxon>Uroviricota</taxon>
        <taxon>Caudoviricetes</taxon>
        <taxon>Pantevenvirales</taxon>
        <taxon>Straboviridae</taxon>
        <taxon>Angelvirus</taxon>
        <taxon>Angelvirus px29</taxon>
    </lineage>
</organism>
<reference evidence="1 2" key="1">
    <citation type="journal article" date="2010" name="Virol. J.">
        <title>Genomes of the T4-related bacteriophages as windows on microbial genome evolution.</title>
        <authorList>
            <person name="Petrov V.M."/>
            <person name="Ratnayaka S."/>
            <person name="Nolan J.M."/>
            <person name="Miller E.S."/>
            <person name="Karam J.D."/>
        </authorList>
    </citation>
    <scope>NUCLEOTIDE SEQUENCE [LARGE SCALE GENOMIC DNA]</scope>
</reference>
<protein>
    <recommendedName>
        <fullName evidence="3">HD domain-containing protein</fullName>
    </recommendedName>
</protein>
<proteinExistence type="predicted"/>
<name>E5DQ41_9CAUD</name>